<dbReference type="AlphaFoldDB" id="A0A1G4Z040"/>
<reference evidence="3 4" key="1">
    <citation type="submission" date="2016-10" db="EMBL/GenBank/DDBJ databases">
        <authorList>
            <person name="Varghese N."/>
            <person name="Submissions S."/>
        </authorList>
    </citation>
    <scope>NUCLEOTIDE SEQUENCE [LARGE SCALE GENOMIC DNA]</scope>
    <source>
        <strain evidence="3 4">CGMCC 1.12102</strain>
    </source>
</reference>
<gene>
    <name evidence="3" type="ORF">SAMN02927897_03727</name>
</gene>
<proteinExistence type="inferred from homology"/>
<dbReference type="Proteomes" id="UP000183569">
    <property type="component" value="Unassembled WGS sequence"/>
</dbReference>
<dbReference type="PANTHER" id="PTHR20854">
    <property type="entry name" value="INOSITOL MONOPHOSPHATASE"/>
    <property type="match status" value="1"/>
</dbReference>
<feature type="binding site" evidence="2">
    <location>
        <position position="83"/>
    </location>
    <ligand>
        <name>Mg(2+)</name>
        <dbReference type="ChEBI" id="CHEBI:18420"/>
        <label>1</label>
        <note>catalytic</note>
    </ligand>
</feature>
<dbReference type="EMBL" id="FMUI01000013">
    <property type="protein sequence ID" value="SCX59016.1"/>
    <property type="molecule type" value="Genomic_DNA"/>
</dbReference>
<dbReference type="PRINTS" id="PR00377">
    <property type="entry name" value="IMPHPHTASES"/>
</dbReference>
<dbReference type="SUPFAM" id="SSF56655">
    <property type="entry name" value="Carbohydrate phosphatase"/>
    <property type="match status" value="1"/>
</dbReference>
<feature type="binding site" evidence="2">
    <location>
        <position position="81"/>
    </location>
    <ligand>
        <name>Mg(2+)</name>
        <dbReference type="ChEBI" id="CHEBI:18420"/>
        <label>1</label>
        <note>catalytic</note>
    </ligand>
</feature>
<protein>
    <submittedName>
        <fullName evidence="3">Myo-inositol-1(Or 4)-monophosphatase</fullName>
    </submittedName>
</protein>
<dbReference type="InterPro" id="IPR000760">
    <property type="entry name" value="Inositol_monophosphatase-like"/>
</dbReference>
<evidence type="ECO:0000313" key="3">
    <source>
        <dbReference type="EMBL" id="SCX59016.1"/>
    </source>
</evidence>
<comment type="cofactor">
    <cofactor evidence="2">
        <name>Mg(2+)</name>
        <dbReference type="ChEBI" id="CHEBI:18420"/>
    </cofactor>
</comment>
<dbReference type="GO" id="GO:0007165">
    <property type="term" value="P:signal transduction"/>
    <property type="evidence" value="ECO:0007669"/>
    <property type="project" value="TreeGrafter"/>
</dbReference>
<dbReference type="GO" id="GO:0008934">
    <property type="term" value="F:inositol monophosphate 1-phosphatase activity"/>
    <property type="evidence" value="ECO:0007669"/>
    <property type="project" value="TreeGrafter"/>
</dbReference>
<feature type="binding site" evidence="2">
    <location>
        <position position="66"/>
    </location>
    <ligand>
        <name>Mg(2+)</name>
        <dbReference type="ChEBI" id="CHEBI:18420"/>
        <label>1</label>
        <note>catalytic</note>
    </ligand>
</feature>
<comment type="similarity">
    <text evidence="1">Belongs to the inositol monophosphatase superfamily.</text>
</comment>
<dbReference type="RefSeq" id="WP_017459466.1">
    <property type="nucleotide sequence ID" value="NZ_FMUI01000013.1"/>
</dbReference>
<dbReference type="CDD" id="cd01637">
    <property type="entry name" value="IMPase_like"/>
    <property type="match status" value="1"/>
</dbReference>
<feature type="binding site" evidence="2">
    <location>
        <position position="84"/>
    </location>
    <ligand>
        <name>Mg(2+)</name>
        <dbReference type="ChEBI" id="CHEBI:18420"/>
        <label>1</label>
        <note>catalytic</note>
    </ligand>
</feature>
<accession>A0A1G4Z040</accession>
<keyword evidence="2" id="KW-0460">Magnesium</keyword>
<feature type="binding site" evidence="2">
    <location>
        <position position="206"/>
    </location>
    <ligand>
        <name>Mg(2+)</name>
        <dbReference type="ChEBI" id="CHEBI:18420"/>
        <label>1</label>
        <note>catalytic</note>
    </ligand>
</feature>
<dbReference type="GeneID" id="23845000"/>
<evidence type="ECO:0000256" key="2">
    <source>
        <dbReference type="PIRSR" id="PIRSR600760-2"/>
    </source>
</evidence>
<dbReference type="PANTHER" id="PTHR20854:SF4">
    <property type="entry name" value="INOSITOL-1-MONOPHOSPHATASE-RELATED"/>
    <property type="match status" value="1"/>
</dbReference>
<dbReference type="GO" id="GO:0046872">
    <property type="term" value="F:metal ion binding"/>
    <property type="evidence" value="ECO:0007669"/>
    <property type="project" value="UniProtKB-KW"/>
</dbReference>
<dbReference type="GO" id="GO:0006020">
    <property type="term" value="P:inositol metabolic process"/>
    <property type="evidence" value="ECO:0007669"/>
    <property type="project" value="TreeGrafter"/>
</dbReference>
<evidence type="ECO:0000256" key="1">
    <source>
        <dbReference type="ARBA" id="ARBA00009759"/>
    </source>
</evidence>
<dbReference type="Gene3D" id="3.40.190.80">
    <property type="match status" value="1"/>
</dbReference>
<comment type="caution">
    <text evidence="3">The sequence shown here is derived from an EMBL/GenBank/DDBJ whole genome shotgun (WGS) entry which is preliminary data.</text>
</comment>
<dbReference type="Pfam" id="PF00459">
    <property type="entry name" value="Inositol_P"/>
    <property type="match status" value="1"/>
</dbReference>
<evidence type="ECO:0000313" key="4">
    <source>
        <dbReference type="Proteomes" id="UP000183569"/>
    </source>
</evidence>
<keyword evidence="2" id="KW-0479">Metal-binding</keyword>
<name>A0A1G4Z040_9ENTR</name>
<sequence>MREEFTQALCALIRRLGQQAKQLRDNGLTIEQKGRQDFVSQADVYVETELRAWLKAERPQDGLLGEERGLEPGSDGIWVIDPIDGTTNFILGMDYWCISVAYVRDEAIKLGVIYAPDRDEFFFAESGKGAFLNGKRLSLSEPDADAVVLGIGRSSRRPPREYTQTIETLFEHGVEHRRFGAGALMLAHVAAGQVHGYFEAHLHSWDALAGLIIIKEAGGMHNDFLANNGLTQGNNAWAATPHVWRRLQPILLPKG</sequence>
<dbReference type="Gene3D" id="3.30.540.10">
    <property type="entry name" value="Fructose-1,6-Bisphosphatase, subunit A, domain 1"/>
    <property type="match status" value="1"/>
</dbReference>
<organism evidence="3 4">
    <name type="scientific">Kosakonia sacchari</name>
    <dbReference type="NCBI Taxonomy" id="1158459"/>
    <lineage>
        <taxon>Bacteria</taxon>
        <taxon>Pseudomonadati</taxon>
        <taxon>Pseudomonadota</taxon>
        <taxon>Gammaproteobacteria</taxon>
        <taxon>Enterobacterales</taxon>
        <taxon>Enterobacteriaceae</taxon>
        <taxon>Kosakonia</taxon>
    </lineage>
</organism>